<evidence type="ECO:0000259" key="5">
    <source>
        <dbReference type="Pfam" id="PF03109"/>
    </source>
</evidence>
<name>A0A4R7J885_9ACTN</name>
<dbReference type="SUPFAM" id="SSF56112">
    <property type="entry name" value="Protein kinase-like (PK-like)"/>
    <property type="match status" value="1"/>
</dbReference>
<evidence type="ECO:0000256" key="1">
    <source>
        <dbReference type="ARBA" id="ARBA00009670"/>
    </source>
</evidence>
<evidence type="ECO:0000313" key="7">
    <source>
        <dbReference type="Proteomes" id="UP000295371"/>
    </source>
</evidence>
<reference evidence="6 7" key="1">
    <citation type="submission" date="2019-03" db="EMBL/GenBank/DDBJ databases">
        <title>Genomic Encyclopedia of Archaeal and Bacterial Type Strains, Phase II (KMG-II): from individual species to whole genera.</title>
        <authorList>
            <person name="Goeker M."/>
        </authorList>
    </citation>
    <scope>NUCLEOTIDE SEQUENCE [LARGE SCALE GENOMIC DNA]</scope>
    <source>
        <strain evidence="6 7">DSM 24323</strain>
    </source>
</reference>
<organism evidence="6 7">
    <name type="scientific">Naumannella halotolerans</name>
    <dbReference type="NCBI Taxonomy" id="993414"/>
    <lineage>
        <taxon>Bacteria</taxon>
        <taxon>Bacillati</taxon>
        <taxon>Actinomycetota</taxon>
        <taxon>Actinomycetes</taxon>
        <taxon>Propionibacteriales</taxon>
        <taxon>Propionibacteriaceae</taxon>
        <taxon>Naumannella</taxon>
    </lineage>
</organism>
<dbReference type="InterPro" id="IPR004147">
    <property type="entry name" value="ABC1_dom"/>
</dbReference>
<dbReference type="GO" id="GO:0005524">
    <property type="term" value="F:ATP binding"/>
    <property type="evidence" value="ECO:0007669"/>
    <property type="project" value="UniProtKB-KW"/>
</dbReference>
<dbReference type="Pfam" id="PF03109">
    <property type="entry name" value="ABC1"/>
    <property type="match status" value="1"/>
</dbReference>
<proteinExistence type="inferred from homology"/>
<evidence type="ECO:0000256" key="2">
    <source>
        <dbReference type="ARBA" id="ARBA00022679"/>
    </source>
</evidence>
<keyword evidence="3" id="KW-0547">Nucleotide-binding</keyword>
<evidence type="ECO:0000256" key="3">
    <source>
        <dbReference type="ARBA" id="ARBA00022741"/>
    </source>
</evidence>
<dbReference type="EMBL" id="SOAW01000001">
    <property type="protein sequence ID" value="TDT33691.1"/>
    <property type="molecule type" value="Genomic_DNA"/>
</dbReference>
<dbReference type="PANTHER" id="PTHR43851">
    <property type="match status" value="1"/>
</dbReference>
<keyword evidence="4" id="KW-0067">ATP-binding</keyword>
<dbReference type="CDD" id="cd13970">
    <property type="entry name" value="ABC1_ADCK3"/>
    <property type="match status" value="1"/>
</dbReference>
<dbReference type="PANTHER" id="PTHR43851:SF3">
    <property type="entry name" value="COENZYME Q8"/>
    <property type="match status" value="1"/>
</dbReference>
<comment type="similarity">
    <text evidence="1">Belongs to the protein kinase superfamily. ADCK protein kinase family.</text>
</comment>
<dbReference type="Proteomes" id="UP000295371">
    <property type="component" value="Unassembled WGS sequence"/>
</dbReference>
<gene>
    <name evidence="6" type="ORF">CLV29_1318</name>
</gene>
<sequence>MAQLRPQMPASARASPATHVTVVSHNGTVTPADDDKFSLRRGTLSRTGRLLSLPAGAAGRAGRRLGNRIGGMDRASADAQSREQAAEQLFQVLGELKGGAMKLGQMLSVFESAMPEEIAAPYRMRMRKLQDSAPPMPPSRVQSILAAELGSNWPSLFSGFGPRPVAAASIGQVHKAIWKATGTPVAVKLQYPGADQALATDLRSLHRVASMFAPLTGGLEVKPLIAELVRRMGQETDYAIEAASQQQAAERFDGHPEFVVPTVRLHTQHVIVSDWVDGMPLSRAADLEPEHRNAIGLRYVRFLFAGPREAGLLHGDPHPGNFKVLPDGRLGVVDFGLVESMPNGLPEAMGRLMSMAASGDGEGTLAGLRAEGFVRPDADVSATELLDYLSPFIEPALAPEFHFTRHWMRTEFERVNATVRPGGIATQLNLPAHYLLIHRVWLSGIAVLAQLDVRAGFSGVLAEFLPGWQVERE</sequence>
<dbReference type="InterPro" id="IPR051409">
    <property type="entry name" value="Atypical_kinase_ADCK"/>
</dbReference>
<dbReference type="InterPro" id="IPR011009">
    <property type="entry name" value="Kinase-like_dom_sf"/>
</dbReference>
<evidence type="ECO:0000256" key="4">
    <source>
        <dbReference type="ARBA" id="ARBA00022840"/>
    </source>
</evidence>
<accession>A0A4R7J885</accession>
<comment type="caution">
    <text evidence="6">The sequence shown here is derived from an EMBL/GenBank/DDBJ whole genome shotgun (WGS) entry which is preliminary data.</text>
</comment>
<protein>
    <submittedName>
        <fullName evidence="6">Putative unusual protein kinase regulating ubiquinone biosynthesis (AarF/ABC1/UbiB family)</fullName>
    </submittedName>
</protein>
<dbReference type="InterPro" id="IPR034646">
    <property type="entry name" value="ADCK3_dom"/>
</dbReference>
<keyword evidence="6" id="KW-0830">Ubiquinone</keyword>
<dbReference type="GO" id="GO:0016301">
    <property type="term" value="F:kinase activity"/>
    <property type="evidence" value="ECO:0007669"/>
    <property type="project" value="UniProtKB-KW"/>
</dbReference>
<keyword evidence="7" id="KW-1185">Reference proteome</keyword>
<keyword evidence="6" id="KW-0418">Kinase</keyword>
<feature type="domain" description="ABC1 atypical kinase-like" evidence="5">
    <location>
        <begin position="128"/>
        <end position="361"/>
    </location>
</feature>
<dbReference type="AlphaFoldDB" id="A0A4R7J885"/>
<keyword evidence="2" id="KW-0808">Transferase</keyword>
<evidence type="ECO:0000313" key="6">
    <source>
        <dbReference type="EMBL" id="TDT33691.1"/>
    </source>
</evidence>